<protein>
    <submittedName>
        <fullName evidence="1">Uncharacterized protein</fullName>
    </submittedName>
</protein>
<dbReference type="EMBL" id="ASGP02000001">
    <property type="protein sequence ID" value="KAH9529008.1"/>
    <property type="molecule type" value="Genomic_DNA"/>
</dbReference>
<reference evidence="1" key="2">
    <citation type="journal article" date="2022" name="Res Sq">
        <title>Comparative Genomics Reveals Insights into the Divergent Evolution of Astigmatic Mites and Household Pest Adaptations.</title>
        <authorList>
            <person name="Xiong Q."/>
            <person name="Wan A.T.-Y."/>
            <person name="Liu X.-Y."/>
            <person name="Fung C.S.-H."/>
            <person name="Xiao X."/>
            <person name="Malainual N."/>
            <person name="Hou J."/>
            <person name="Wang L."/>
            <person name="Wang M."/>
            <person name="Yang K."/>
            <person name="Cui Y."/>
            <person name="Leung E."/>
            <person name="Nong W."/>
            <person name="Shin S.-K."/>
            <person name="Au S."/>
            <person name="Jeong K.Y."/>
            <person name="Chew F.T."/>
            <person name="Hui J."/>
            <person name="Leung T.F."/>
            <person name="Tungtrongchitr A."/>
            <person name="Zhong N."/>
            <person name="Liu Z."/>
            <person name="Tsui S."/>
        </authorList>
    </citation>
    <scope>NUCLEOTIDE SEQUENCE</scope>
    <source>
        <strain evidence="1">Derf</strain>
        <tissue evidence="1">Whole organism</tissue>
    </source>
</reference>
<reference evidence="1" key="1">
    <citation type="submission" date="2013-05" db="EMBL/GenBank/DDBJ databases">
        <authorList>
            <person name="Yim A.K.Y."/>
            <person name="Chan T.F."/>
            <person name="Ji K.M."/>
            <person name="Liu X.Y."/>
            <person name="Zhou J.W."/>
            <person name="Li R.Q."/>
            <person name="Yang K.Y."/>
            <person name="Li J."/>
            <person name="Li M."/>
            <person name="Law P.T.W."/>
            <person name="Wu Y.L."/>
            <person name="Cai Z.L."/>
            <person name="Qin H."/>
            <person name="Bao Y."/>
            <person name="Leung R.K.K."/>
            <person name="Ng P.K.S."/>
            <person name="Zou J."/>
            <person name="Zhong X.J."/>
            <person name="Ran P.X."/>
            <person name="Zhong N.S."/>
            <person name="Liu Z.G."/>
            <person name="Tsui S.K.W."/>
        </authorList>
    </citation>
    <scope>NUCLEOTIDE SEQUENCE</scope>
    <source>
        <strain evidence="1">Derf</strain>
        <tissue evidence="1">Whole organism</tissue>
    </source>
</reference>
<name>A0A922IGT9_DERFA</name>
<dbReference type="Proteomes" id="UP000790347">
    <property type="component" value="Unassembled WGS sequence"/>
</dbReference>
<evidence type="ECO:0000313" key="2">
    <source>
        <dbReference type="Proteomes" id="UP000790347"/>
    </source>
</evidence>
<gene>
    <name evidence="1" type="ORF">DERF_002916</name>
</gene>
<keyword evidence="2" id="KW-1185">Reference proteome</keyword>
<dbReference type="AlphaFoldDB" id="A0A922IGT9"/>
<proteinExistence type="predicted"/>
<evidence type="ECO:0000313" key="1">
    <source>
        <dbReference type="EMBL" id="KAH9529008.1"/>
    </source>
</evidence>
<comment type="caution">
    <text evidence="1">The sequence shown here is derived from an EMBL/GenBank/DDBJ whole genome shotgun (WGS) entry which is preliminary data.</text>
</comment>
<sequence>MTGDRIELFGTMRHRTKVSVDDNNNFNYCFTQSYFCNLFKVINFLAISIVWRGIGIELRSGIVRVVKVNKILLLFITVI</sequence>
<organism evidence="1 2">
    <name type="scientific">Dermatophagoides farinae</name>
    <name type="common">American house dust mite</name>
    <dbReference type="NCBI Taxonomy" id="6954"/>
    <lineage>
        <taxon>Eukaryota</taxon>
        <taxon>Metazoa</taxon>
        <taxon>Ecdysozoa</taxon>
        <taxon>Arthropoda</taxon>
        <taxon>Chelicerata</taxon>
        <taxon>Arachnida</taxon>
        <taxon>Acari</taxon>
        <taxon>Acariformes</taxon>
        <taxon>Sarcoptiformes</taxon>
        <taxon>Astigmata</taxon>
        <taxon>Psoroptidia</taxon>
        <taxon>Analgoidea</taxon>
        <taxon>Pyroglyphidae</taxon>
        <taxon>Dermatophagoidinae</taxon>
        <taxon>Dermatophagoides</taxon>
    </lineage>
</organism>
<accession>A0A922IGT9</accession>